<evidence type="ECO:0000313" key="3">
    <source>
        <dbReference type="Proteomes" id="UP000243217"/>
    </source>
</evidence>
<sequence>MEADRKPLEWRPYVVLLLANATKEDKTFLDRLQTVLSGALTPRERGVFKVLLRSELGTFKDNVAEGLASSFCNHVERDRLEYEKSNASKQRMKMTNVEINSSRPSSRQLGLLDSARASSARGQYNSMNHQAVDPVAVVPTEGVDDDMLSAAQLTLEQDSRQGSPSHIYVLIDYPSSVAETKVLLSYKAQAGDSVKGMALTTLIDGVVSMVFPPPQSQRLATHRPSTIAPLIEEIKIPVQENKPNNKAAPSKGKPDHEVVAVPVAVAPPPTVEPVVELPEEPKLHKDLVAAATIGGLEWTDFSFSILHCGDINGEIKPIATLTKELKQTLTDLAVDKGKFKAWLGNVKVITVPQEKAGNALDHLQQMYNEILEPIYESSVGIAGILFAMKEAIVRVNSKDRRVPPSTFTKNLALPPFLDHGDVAAVRVAKVLDIFAKKHDSLRSGEPRLLLGKCIDEIEKDIWSQNDLPGVGFQGRKGMPMVPTRTIVERGVQNTELMQFHSLSMADVHYTRKLLEFEAMLGLKWEGKLRFRQYLENLPKNVLPQRLAAILGQNVVLEKKYYAPDDSLLVAGNIITPQGRKCSSTWSAADFVRHRPPFKDWQMENLLPQEYLTPRTVHALGACVSLSNGELSAVSEITTRFYPSDHAVIYVFESPHSPNWLTVHKDWHVFGLRPCSTEDKDGFPVNFHATFEDGSHLTIARGYGRTILVTMTMVSGLVLTISSDGSIQQEYANKTSHTACPNAHEKRRVIMGKGTIICTRRDGSRTIMYANGHVGHQKSSNEPFWTIDEGGSPYSVFKTIQSPPAPVPITIEVDPETKAVVAHRGDGVVTITHVNGCYLTQHADGTQIYGNPTSSHLIVKKEGFAEVSIDVDVNLTAQRHAKGMKIAVTKGGIRTRSIVRLIDGTTIEIDYDTRVIATVHGIIRIRKPDGTIVIAQDNGLVEFRPRTLATMDIKKVSRDDEEEPDTSSGAYYFDCVKGRLQLNDQEHNYFDLSIGTGKEKPIVNIGLAGEMSSGDSAKYNIETVNAKAVVNDPLQPFLFILNGDGTGIEILRPEDVEDYLQQASRDTRVEKIPCFPIDNSRESKVHIYAHSLGCFEHPPELFADSKTRQSILNAVKIPTRASALLLGQLHNSVPPRPLAVTVVRRLKQITPFDQDEFRTMINALAAWEAWVGNREATKDQYAVIDPRDEETRAQAHAMEKKIAAAYKATRARKKAERLKNREKERLAKLNLTLEASEVNHEPTTAMSTLKEVENEEDEEEEDEDEDAHGMESDDSDADSRYDLDLNVDDEYELVLCAFSSADSDGFGRLNPIQTRRALVHALGFGVSQYEVNDAIETYSDDNSVTFEVFARILTAMKEQFNEEKDRRSSLPFKHP</sequence>
<evidence type="ECO:0000313" key="2">
    <source>
        <dbReference type="EMBL" id="OQS05912.1"/>
    </source>
</evidence>
<dbReference type="PANTHER" id="PTHR21963:SF1">
    <property type="entry name" value="SPERM-ASSOCIATED ANTIGEN 17"/>
    <property type="match status" value="1"/>
</dbReference>
<proteinExistence type="predicted"/>
<dbReference type="OrthoDB" id="10257153at2759"/>
<keyword evidence="3" id="KW-1185">Reference proteome</keyword>
<evidence type="ECO:0000256" key="1">
    <source>
        <dbReference type="SAM" id="MobiDB-lite"/>
    </source>
</evidence>
<dbReference type="PANTHER" id="PTHR21963">
    <property type="entry name" value="PF6"/>
    <property type="match status" value="1"/>
</dbReference>
<dbReference type="GO" id="GO:1990716">
    <property type="term" value="C:axonemal central apparatus"/>
    <property type="evidence" value="ECO:0007669"/>
    <property type="project" value="TreeGrafter"/>
</dbReference>
<organism evidence="2 3">
    <name type="scientific">Thraustotheca clavata</name>
    <dbReference type="NCBI Taxonomy" id="74557"/>
    <lineage>
        <taxon>Eukaryota</taxon>
        <taxon>Sar</taxon>
        <taxon>Stramenopiles</taxon>
        <taxon>Oomycota</taxon>
        <taxon>Saprolegniomycetes</taxon>
        <taxon>Saprolegniales</taxon>
        <taxon>Achlyaceae</taxon>
        <taxon>Thraustotheca</taxon>
    </lineage>
</organism>
<feature type="region of interest" description="Disordered" evidence="1">
    <location>
        <begin position="1235"/>
        <end position="1279"/>
    </location>
</feature>
<feature type="compositionally biased region" description="Basic and acidic residues" evidence="1">
    <location>
        <begin position="1266"/>
        <end position="1279"/>
    </location>
</feature>
<accession>A0A1W0A6J9</accession>
<dbReference type="Gene3D" id="1.10.238.10">
    <property type="entry name" value="EF-hand"/>
    <property type="match status" value="1"/>
</dbReference>
<evidence type="ECO:0008006" key="4">
    <source>
        <dbReference type="Google" id="ProtNLM"/>
    </source>
</evidence>
<protein>
    <recommendedName>
        <fullName evidence="4">EF-hand domain-containing protein</fullName>
    </recommendedName>
</protein>
<dbReference type="EMBL" id="JNBS01000404">
    <property type="protein sequence ID" value="OQS05912.1"/>
    <property type="molecule type" value="Genomic_DNA"/>
</dbReference>
<feature type="compositionally biased region" description="Acidic residues" evidence="1">
    <location>
        <begin position="1252"/>
        <end position="1265"/>
    </location>
</feature>
<dbReference type="GO" id="GO:1904158">
    <property type="term" value="P:axonemal central apparatus assembly"/>
    <property type="evidence" value="ECO:0007669"/>
    <property type="project" value="TreeGrafter"/>
</dbReference>
<gene>
    <name evidence="2" type="ORF">THRCLA_02011</name>
</gene>
<name>A0A1W0A6J9_9STRA</name>
<dbReference type="STRING" id="74557.A0A1W0A6J9"/>
<dbReference type="InterPro" id="IPR026173">
    <property type="entry name" value="SPAG17"/>
</dbReference>
<dbReference type="Proteomes" id="UP000243217">
    <property type="component" value="Unassembled WGS sequence"/>
</dbReference>
<reference evidence="2 3" key="1">
    <citation type="journal article" date="2014" name="Genome Biol. Evol.">
        <title>The secreted proteins of Achlya hypogyna and Thraustotheca clavata identify the ancestral oomycete secretome and reveal gene acquisitions by horizontal gene transfer.</title>
        <authorList>
            <person name="Misner I."/>
            <person name="Blouin N."/>
            <person name="Leonard G."/>
            <person name="Richards T.A."/>
            <person name="Lane C.E."/>
        </authorList>
    </citation>
    <scope>NUCLEOTIDE SEQUENCE [LARGE SCALE GENOMIC DNA]</scope>
    <source>
        <strain evidence="2 3">ATCC 34112</strain>
    </source>
</reference>
<comment type="caution">
    <text evidence="2">The sequence shown here is derived from an EMBL/GenBank/DDBJ whole genome shotgun (WGS) entry which is preliminary data.</text>
</comment>